<evidence type="ECO:0000256" key="3">
    <source>
        <dbReference type="ARBA" id="ARBA00023004"/>
    </source>
</evidence>
<evidence type="ECO:0000259" key="5">
    <source>
        <dbReference type="Pfam" id="PF04055"/>
    </source>
</evidence>
<dbReference type="SFLD" id="SFLDS00029">
    <property type="entry name" value="Radical_SAM"/>
    <property type="match status" value="1"/>
</dbReference>
<dbReference type="GO" id="GO:0051536">
    <property type="term" value="F:iron-sulfur cluster binding"/>
    <property type="evidence" value="ECO:0007669"/>
    <property type="project" value="UniProtKB-KW"/>
</dbReference>
<dbReference type="HOGENOM" id="CLU_062674_0_1_2"/>
<evidence type="ECO:0000313" key="7">
    <source>
        <dbReference type="Proteomes" id="UP000006622"/>
    </source>
</evidence>
<sequence length="348" mass="40330">MILNMNEPKFLDRYSRIERNEISPAFKISNSISLEFNNDASLEDLWEVHTQGMEKYRKIIADPIPDEKQIDQGYNERSLLDLKILISERILEKCCFCERRCGVNRKKGQVGYCGLKYISKYASEFLHMGEEPELVPSHTIFFTGCVFSCIYCQNWTISTCPHCGAVIIPEDFGKIIDRRRNEGSKNVNFVTPTPHLHMVLKTLKHVNSSIPVIWNSNMYHSSESSKLLEGVVDVYLADFKYGNDKCASKLSNVRKYMLVIQRNFKNAYDNSEIILRHLVLPGHLECCTHPIAEWVSENIPYIRFNLMFQYTPHHRAHEAPEINRILTPDEKKRAIEIVSQQGIEDLLI</sequence>
<protein>
    <submittedName>
        <fullName evidence="6">Radical SAM domain protein</fullName>
    </submittedName>
</protein>
<feature type="domain" description="Radical SAM core" evidence="5">
    <location>
        <begin position="140"/>
        <end position="293"/>
    </location>
</feature>
<accession>F7XLH0</accession>
<keyword evidence="2" id="KW-0479">Metal-binding</keyword>
<dbReference type="SFLD" id="SFLDG01099">
    <property type="entry name" value="Uncharacterised_Radical_SAM_Su"/>
    <property type="match status" value="1"/>
</dbReference>
<dbReference type="InterPro" id="IPR058240">
    <property type="entry name" value="rSAM_sf"/>
</dbReference>
<dbReference type="InterPro" id="IPR007197">
    <property type="entry name" value="rSAM"/>
</dbReference>
<dbReference type="Proteomes" id="UP000006622">
    <property type="component" value="Chromosome"/>
</dbReference>
<evidence type="ECO:0000256" key="2">
    <source>
        <dbReference type="ARBA" id="ARBA00022723"/>
    </source>
</evidence>
<dbReference type="InterPro" id="IPR013785">
    <property type="entry name" value="Aldolase_TIM"/>
</dbReference>
<name>F7XLH0_METZD</name>
<dbReference type="GO" id="GO:0046872">
    <property type="term" value="F:metal ion binding"/>
    <property type="evidence" value="ECO:0007669"/>
    <property type="project" value="UniProtKB-KW"/>
</dbReference>
<dbReference type="GO" id="GO:0003824">
    <property type="term" value="F:catalytic activity"/>
    <property type="evidence" value="ECO:0007669"/>
    <property type="project" value="InterPro"/>
</dbReference>
<reference evidence="6 7" key="1">
    <citation type="submission" date="2010-07" db="EMBL/GenBank/DDBJ databases">
        <title>The complete genome of Methanosalsum zhilinae DSM 4017.</title>
        <authorList>
            <consortium name="US DOE Joint Genome Institute (JGI-PGF)"/>
            <person name="Lucas S."/>
            <person name="Copeland A."/>
            <person name="Lapidus A."/>
            <person name="Glavina del Rio T."/>
            <person name="Dalin E."/>
            <person name="Tice H."/>
            <person name="Bruce D."/>
            <person name="Goodwin L."/>
            <person name="Pitluck S."/>
            <person name="Kyrpides N."/>
            <person name="Mavromatis K."/>
            <person name="Ovchinnikova G."/>
            <person name="Daligault H."/>
            <person name="Detter J.C."/>
            <person name="Han C."/>
            <person name="Tapia R."/>
            <person name="Larimer F."/>
            <person name="Land M."/>
            <person name="Hauser L."/>
            <person name="Markowitz V."/>
            <person name="Cheng J.-F."/>
            <person name="Hugenholtz P."/>
            <person name="Woyke T."/>
            <person name="Wu D."/>
            <person name="Spring S."/>
            <person name="Schueler E."/>
            <person name="Brambilla E."/>
            <person name="Klenk H.-P."/>
            <person name="Eisen J.A."/>
        </authorList>
    </citation>
    <scope>NUCLEOTIDE SEQUENCE [LARGE SCALE GENOMIC DNA]</scope>
    <source>
        <strain evidence="7">DSM 4017 / NBRC 107636 / OCM 62 / WeN5</strain>
    </source>
</reference>
<dbReference type="STRING" id="679901.Mzhil_0773"/>
<dbReference type="AlphaFoldDB" id="F7XLH0"/>
<evidence type="ECO:0000256" key="4">
    <source>
        <dbReference type="ARBA" id="ARBA00023014"/>
    </source>
</evidence>
<dbReference type="PANTHER" id="PTHR43075:SF1">
    <property type="entry name" value="FORMATE LYASE ACTIVATING ENZYME, PUTATIVE (AFU_ORTHOLOGUE AFUA_2G15630)-RELATED"/>
    <property type="match status" value="1"/>
</dbReference>
<dbReference type="PANTHER" id="PTHR43075">
    <property type="entry name" value="FORMATE LYASE ACTIVATING ENZYME, PUTATIVE (AFU_ORTHOLOGUE AFUA_2G15630)-RELATED"/>
    <property type="match status" value="1"/>
</dbReference>
<proteinExistence type="predicted"/>
<evidence type="ECO:0000313" key="6">
    <source>
        <dbReference type="EMBL" id="AEH60637.1"/>
    </source>
</evidence>
<dbReference type="Gene3D" id="3.20.20.70">
    <property type="entry name" value="Aldolase class I"/>
    <property type="match status" value="1"/>
</dbReference>
<dbReference type="EMBL" id="CP002101">
    <property type="protein sequence ID" value="AEH60637.1"/>
    <property type="molecule type" value="Genomic_DNA"/>
</dbReference>
<dbReference type="KEGG" id="mzh:Mzhil_0773"/>
<evidence type="ECO:0000256" key="1">
    <source>
        <dbReference type="ARBA" id="ARBA00022691"/>
    </source>
</evidence>
<dbReference type="Pfam" id="PF04055">
    <property type="entry name" value="Radical_SAM"/>
    <property type="match status" value="1"/>
</dbReference>
<keyword evidence="7" id="KW-1185">Reference proteome</keyword>
<dbReference type="InterPro" id="IPR040085">
    <property type="entry name" value="MJ0674-like"/>
</dbReference>
<keyword evidence="4" id="KW-0411">Iron-sulfur</keyword>
<gene>
    <name evidence="6" type="ordered locus">Mzhil_0773</name>
</gene>
<dbReference type="SUPFAM" id="SSF102114">
    <property type="entry name" value="Radical SAM enzymes"/>
    <property type="match status" value="1"/>
</dbReference>
<keyword evidence="1" id="KW-0949">S-adenosyl-L-methionine</keyword>
<organism evidence="6 7">
    <name type="scientific">Methanosalsum zhilinae (strain DSM 4017 / NBRC 107636 / OCM 62 / WeN5)</name>
    <name type="common">Methanohalophilus zhilinae</name>
    <dbReference type="NCBI Taxonomy" id="679901"/>
    <lineage>
        <taxon>Archaea</taxon>
        <taxon>Methanobacteriati</taxon>
        <taxon>Methanobacteriota</taxon>
        <taxon>Stenosarchaea group</taxon>
        <taxon>Methanomicrobia</taxon>
        <taxon>Methanosarcinales</taxon>
        <taxon>Methanosarcinaceae</taxon>
        <taxon>Methanosalsum</taxon>
    </lineage>
</organism>
<keyword evidence="3" id="KW-0408">Iron</keyword>